<reference evidence="2" key="1">
    <citation type="journal article" date="2023" name="Mol. Phylogenet. Evol.">
        <title>Genome-scale phylogeny and comparative genomics of the fungal order Sordariales.</title>
        <authorList>
            <person name="Hensen N."/>
            <person name="Bonometti L."/>
            <person name="Westerberg I."/>
            <person name="Brannstrom I.O."/>
            <person name="Guillou S."/>
            <person name="Cros-Aarteil S."/>
            <person name="Calhoun S."/>
            <person name="Haridas S."/>
            <person name="Kuo A."/>
            <person name="Mondo S."/>
            <person name="Pangilinan J."/>
            <person name="Riley R."/>
            <person name="LaButti K."/>
            <person name="Andreopoulos B."/>
            <person name="Lipzen A."/>
            <person name="Chen C."/>
            <person name="Yan M."/>
            <person name="Daum C."/>
            <person name="Ng V."/>
            <person name="Clum A."/>
            <person name="Steindorff A."/>
            <person name="Ohm R.A."/>
            <person name="Martin F."/>
            <person name="Silar P."/>
            <person name="Natvig D.O."/>
            <person name="Lalanne C."/>
            <person name="Gautier V."/>
            <person name="Ament-Velasquez S.L."/>
            <person name="Kruys A."/>
            <person name="Hutchinson M.I."/>
            <person name="Powell A.J."/>
            <person name="Barry K."/>
            <person name="Miller A.N."/>
            <person name="Grigoriev I.V."/>
            <person name="Debuchy R."/>
            <person name="Gladieux P."/>
            <person name="Hiltunen Thoren M."/>
            <person name="Johannesson H."/>
        </authorList>
    </citation>
    <scope>NUCLEOTIDE SEQUENCE [LARGE SCALE GENOMIC DNA]</scope>
    <source>
        <strain evidence="2">CBS 340.73</strain>
    </source>
</reference>
<gene>
    <name evidence="1" type="ORF">QBC46DRAFT_259786</name>
</gene>
<feature type="non-terminal residue" evidence="1">
    <location>
        <position position="1"/>
    </location>
</feature>
<proteinExistence type="predicted"/>
<organism evidence="1 2">
    <name type="scientific">Diplogelasinospora grovesii</name>
    <dbReference type="NCBI Taxonomy" id="303347"/>
    <lineage>
        <taxon>Eukaryota</taxon>
        <taxon>Fungi</taxon>
        <taxon>Dikarya</taxon>
        <taxon>Ascomycota</taxon>
        <taxon>Pezizomycotina</taxon>
        <taxon>Sordariomycetes</taxon>
        <taxon>Sordariomycetidae</taxon>
        <taxon>Sordariales</taxon>
        <taxon>Diplogelasinosporaceae</taxon>
        <taxon>Diplogelasinospora</taxon>
    </lineage>
</organism>
<evidence type="ECO:0000313" key="2">
    <source>
        <dbReference type="Proteomes" id="UP001303473"/>
    </source>
</evidence>
<keyword evidence="2" id="KW-1185">Reference proteome</keyword>
<name>A0AAN6S4M5_9PEZI</name>
<protein>
    <submittedName>
        <fullName evidence="1">Uncharacterized protein</fullName>
    </submittedName>
</protein>
<sequence length="53" mass="6460">RKPYNRVTISRNIFFLYSKYLNGYNFLLSFPTFDFNGIYHTITYITYAILTDY</sequence>
<dbReference type="Proteomes" id="UP001303473">
    <property type="component" value="Unassembled WGS sequence"/>
</dbReference>
<comment type="caution">
    <text evidence="1">The sequence shown here is derived from an EMBL/GenBank/DDBJ whole genome shotgun (WGS) entry which is preliminary data.</text>
</comment>
<evidence type="ECO:0000313" key="1">
    <source>
        <dbReference type="EMBL" id="KAK3940967.1"/>
    </source>
</evidence>
<accession>A0AAN6S4M5</accession>
<dbReference type="AlphaFoldDB" id="A0AAN6S4M5"/>
<dbReference type="EMBL" id="MU853789">
    <property type="protein sequence ID" value="KAK3940967.1"/>
    <property type="molecule type" value="Genomic_DNA"/>
</dbReference>